<name>A0A6P4IDD7_DROKI</name>
<evidence type="ECO:0000313" key="3">
    <source>
        <dbReference type="Proteomes" id="UP001652661"/>
    </source>
</evidence>
<feature type="compositionally biased region" description="Basic residues" evidence="1">
    <location>
        <begin position="24"/>
        <end position="36"/>
    </location>
</feature>
<accession>A0A6P4IDD7</accession>
<feature type="region of interest" description="Disordered" evidence="1">
    <location>
        <begin position="1"/>
        <end position="41"/>
    </location>
</feature>
<feature type="transmembrane region" description="Helical" evidence="2">
    <location>
        <begin position="83"/>
        <end position="101"/>
    </location>
</feature>
<dbReference type="CDD" id="cd00009">
    <property type="entry name" value="AAA"/>
    <property type="match status" value="1"/>
</dbReference>
<evidence type="ECO:0008006" key="5">
    <source>
        <dbReference type="Google" id="ProtNLM"/>
    </source>
</evidence>
<evidence type="ECO:0000256" key="2">
    <source>
        <dbReference type="SAM" id="Phobius"/>
    </source>
</evidence>
<dbReference type="SUPFAM" id="SSF52540">
    <property type="entry name" value="P-loop containing nucleoside triphosphate hydrolases"/>
    <property type="match status" value="1"/>
</dbReference>
<dbReference type="Proteomes" id="UP001652661">
    <property type="component" value="Chromosome 3R"/>
</dbReference>
<protein>
    <recommendedName>
        <fullName evidence="5">AAA+ ATPase domain-containing protein</fullName>
    </recommendedName>
</protein>
<evidence type="ECO:0000313" key="4">
    <source>
        <dbReference type="RefSeq" id="XP_017026927.1"/>
    </source>
</evidence>
<organism evidence="3 4">
    <name type="scientific">Drosophila kikkawai</name>
    <name type="common">Fruit fly</name>
    <dbReference type="NCBI Taxonomy" id="30033"/>
    <lineage>
        <taxon>Eukaryota</taxon>
        <taxon>Metazoa</taxon>
        <taxon>Ecdysozoa</taxon>
        <taxon>Arthropoda</taxon>
        <taxon>Hexapoda</taxon>
        <taxon>Insecta</taxon>
        <taxon>Pterygota</taxon>
        <taxon>Neoptera</taxon>
        <taxon>Endopterygota</taxon>
        <taxon>Diptera</taxon>
        <taxon>Brachycera</taxon>
        <taxon>Muscomorpha</taxon>
        <taxon>Ephydroidea</taxon>
        <taxon>Drosophilidae</taxon>
        <taxon>Drosophila</taxon>
        <taxon>Sophophora</taxon>
    </lineage>
</organism>
<dbReference type="OrthoDB" id="8191652at2759"/>
<dbReference type="OMA" id="CKTVRAK"/>
<gene>
    <name evidence="4" type="primary">LOC108077899</name>
</gene>
<evidence type="ECO:0000256" key="1">
    <source>
        <dbReference type="SAM" id="MobiDB-lite"/>
    </source>
</evidence>
<dbReference type="Gene3D" id="3.40.50.300">
    <property type="entry name" value="P-loop containing nucleotide triphosphate hydrolases"/>
    <property type="match status" value="1"/>
</dbReference>
<reference evidence="4" key="1">
    <citation type="submission" date="2025-08" db="UniProtKB">
        <authorList>
            <consortium name="RefSeq"/>
        </authorList>
    </citation>
    <scope>IDENTIFICATION</scope>
    <source>
        <strain evidence="4">14028-0561.14</strain>
        <tissue evidence="4">Whole fly</tissue>
    </source>
</reference>
<keyword evidence="3" id="KW-1185">Reference proteome</keyword>
<keyword evidence="2" id="KW-1133">Transmembrane helix</keyword>
<dbReference type="RefSeq" id="XP_017026927.1">
    <property type="nucleotide sequence ID" value="XM_017171438.3"/>
</dbReference>
<proteinExistence type="predicted"/>
<dbReference type="InterPro" id="IPR027417">
    <property type="entry name" value="P-loop_NTPase"/>
</dbReference>
<keyword evidence="2" id="KW-0812">Transmembrane</keyword>
<dbReference type="AlphaFoldDB" id="A0A6P4IDD7"/>
<keyword evidence="2" id="KW-0472">Membrane</keyword>
<dbReference type="GeneID" id="108077899"/>
<sequence length="367" mass="42540">MEISEAMAKDMTPMTRQDEEELHRTKKHSVRRHSHNSPKALQRTWLKRRLRRLVVSESSSSRKPVRRKHALELGRKKAYQTTWYCLLMALCLGLGITVWRWSPEDSSFWEMYNNHYHSIVHNRSNYCDRSHRLGHMVTHCRRQVLHQEEALDELERALDNVTFQNIALVGSSGVGKSHTAQVLREQFPWPENVKTVSWRDASSLLRVKSVLHEVVQCGQNLILIDNMTPKDAQFVGAVNELIRGREDIANSTGQTHLKRLTVVFIFSVNRLQSEEKFDTEMEALKQLPHTQVIPYASFEPRHLLDCIRREELLENMQLDSAKVDEIIKGIDARVSGCKSVRAKVLLYGQPLVPHMDEKEFSDNESTD</sequence>